<reference evidence="1" key="1">
    <citation type="submission" date="2016-08" db="EMBL/GenBank/DDBJ databases">
        <authorList>
            <person name="Ngugi D.K."/>
            <person name="Miyake S."/>
            <person name="Stingl U."/>
        </authorList>
    </citation>
    <scope>NUCLEOTIDE SEQUENCE</scope>
    <source>
        <strain evidence="1">SCG-B11WGA-EpuloA1</strain>
    </source>
</reference>
<dbReference type="Proteomes" id="UP000188605">
    <property type="component" value="Unassembled WGS sequence"/>
</dbReference>
<dbReference type="EMBL" id="LJDB01000102">
    <property type="protein sequence ID" value="ONI37873.1"/>
    <property type="molecule type" value="Genomic_DNA"/>
</dbReference>
<gene>
    <name evidence="1" type="ORF">AN396_12005</name>
</gene>
<protein>
    <submittedName>
        <fullName evidence="1">Uncharacterized protein</fullName>
    </submittedName>
</protein>
<name>A0ACC8X811_9FIRM</name>
<evidence type="ECO:0000313" key="2">
    <source>
        <dbReference type="Proteomes" id="UP000188605"/>
    </source>
</evidence>
<comment type="caution">
    <text evidence="1">The sequence shown here is derived from an EMBL/GenBank/DDBJ whole genome shotgun (WGS) entry which is preliminary data.</text>
</comment>
<evidence type="ECO:0000313" key="1">
    <source>
        <dbReference type="EMBL" id="ONI37873.1"/>
    </source>
</evidence>
<organism evidence="1 2">
    <name type="scientific">Candidatus Epulonipiscium fishelsonii</name>
    <dbReference type="NCBI Taxonomy" id="77094"/>
    <lineage>
        <taxon>Bacteria</taxon>
        <taxon>Bacillati</taxon>
        <taxon>Bacillota</taxon>
        <taxon>Clostridia</taxon>
        <taxon>Lachnospirales</taxon>
        <taxon>Lachnospiraceae</taxon>
        <taxon>Candidatus Epulonipiscium</taxon>
    </lineage>
</organism>
<keyword evidence="2" id="KW-1185">Reference proteome</keyword>
<proteinExistence type="predicted"/>
<accession>A0ACC8X811</accession>
<sequence>MKTYIIYAPINFDENNLTGGNKRFLELLKGISAKNKVILLCGHIDKIHLNKNIKSIPMDNKKLPYMPYEIGFFIKNIVKILQIKKSHYNYTITWSSNAAVTLILAGFKNIILLLRADLVEYIKADLLSINFKTKLYLYFKIFFEGISLIGSKKIILQSKYDKKALLKRHRFIKEQIEKKIFIQSNNINPSWVQNYKKTYEIKQNAPIKILFIGNFDSYRKGFKVLLEAVNDLQKEKYNIKLGLIGGGLYLEQYKQLYKNNKQIKFYGPIFPLDIDLVLNYDFIMVPSLAESYPNVIMEALYYNIAVYGSKIGGIPYILNNPSYLFKPVKKDIKEFIKAKISNTQYITDARNQNLIRKNLTFNWSEKIINIIEK</sequence>